<dbReference type="SMART" id="SM00248">
    <property type="entry name" value="ANK"/>
    <property type="match status" value="9"/>
</dbReference>
<dbReference type="PROSITE" id="PS50297">
    <property type="entry name" value="ANK_REP_REGION"/>
    <property type="match status" value="3"/>
</dbReference>
<keyword evidence="6" id="KW-1185">Reference proteome</keyword>
<dbReference type="AlphaFoldDB" id="A0A8H3ED76"/>
<dbReference type="Pfam" id="PF12796">
    <property type="entry name" value="Ank_2"/>
    <property type="match status" value="3"/>
</dbReference>
<dbReference type="PANTHER" id="PTHR24198:SF165">
    <property type="entry name" value="ANKYRIN REPEAT-CONTAINING PROTEIN-RELATED"/>
    <property type="match status" value="1"/>
</dbReference>
<evidence type="ECO:0008006" key="7">
    <source>
        <dbReference type="Google" id="ProtNLM"/>
    </source>
</evidence>
<organism evidence="5 6">
    <name type="scientific">Gomphillus americanus</name>
    <dbReference type="NCBI Taxonomy" id="1940652"/>
    <lineage>
        <taxon>Eukaryota</taxon>
        <taxon>Fungi</taxon>
        <taxon>Dikarya</taxon>
        <taxon>Ascomycota</taxon>
        <taxon>Pezizomycotina</taxon>
        <taxon>Lecanoromycetes</taxon>
        <taxon>OSLEUM clade</taxon>
        <taxon>Ostropomycetidae</taxon>
        <taxon>Ostropales</taxon>
        <taxon>Graphidaceae</taxon>
        <taxon>Gomphilloideae</taxon>
        <taxon>Gomphillus</taxon>
    </lineage>
</organism>
<feature type="repeat" description="ANK" evidence="3">
    <location>
        <begin position="366"/>
        <end position="395"/>
    </location>
</feature>
<keyword evidence="1" id="KW-0677">Repeat</keyword>
<dbReference type="Proteomes" id="UP000664169">
    <property type="component" value="Unassembled WGS sequence"/>
</dbReference>
<dbReference type="Gene3D" id="1.25.40.20">
    <property type="entry name" value="Ankyrin repeat-containing domain"/>
    <property type="match status" value="3"/>
</dbReference>
<feature type="repeat" description="ANK" evidence="3">
    <location>
        <begin position="153"/>
        <end position="185"/>
    </location>
</feature>
<sequence length="664" mass="73612">MVEICMEYLRLEAIRGDGYIVKSSFSVYCRYYMYAHLYDSDQENTGIVAQPALDLLDGGLKGWWDAITEHMPWFTSVRDHPYRLNNQDNLLARISYLGIVSLVKCCLDDGNIKVNDCDAEGTSPLHFAAVNGHEAVVNLLISKRAKVNIKDDKGSTPLLVAIYSGSHATASSLLDNGAKASWLGTSPLSYAIGQGRYDLVKLLLDHGASPDYPPPLSGYLPLPYAIELRRYDLAKLLLKRGAKLLHNGESAMEFPPFAINKDVHWLSFLLLAIETRETKLVELLIDYGMKVNILHCVDKWDKVGIKPSGPSKLSEEYFYSHWNKCHRDWPLAHAVQYGSLEICQLLIAKGASVNPSLSWLQDDSPRGMAPLLVALRCFKFEVVKLLLTHGASFDAAILASDLKNKSRRTIAGIASIETFTLIPPGSELTIVESVALRLFLWEAGISFGNSTSVMALSNQLKELLENKHIRGPKPTDIIPDKVLLLQAIGARAFDLAKVLALCGGDIAQLSKSKLNILLIIAAFSRDLQLLDQTLDAGASRDAKCPVTGRTALSITVAYGLDDMHKGCQIADEWQIVSHDMARALLLRGAGQEIPDKDDLKPADWAKKFKNPWYRKLFAEFEMASKPNNQDEPVQTSGQFTKPIDKASKPQTKNVVARIFRRNKP</sequence>
<evidence type="ECO:0000313" key="6">
    <source>
        <dbReference type="Proteomes" id="UP000664169"/>
    </source>
</evidence>
<dbReference type="OrthoDB" id="341259at2759"/>
<evidence type="ECO:0000256" key="4">
    <source>
        <dbReference type="SAM" id="MobiDB-lite"/>
    </source>
</evidence>
<accession>A0A8H3ED76</accession>
<keyword evidence="2 3" id="KW-0040">ANK repeat</keyword>
<feature type="region of interest" description="Disordered" evidence="4">
    <location>
        <begin position="624"/>
        <end position="652"/>
    </location>
</feature>
<proteinExistence type="predicted"/>
<dbReference type="PROSITE" id="PS50088">
    <property type="entry name" value="ANK_REPEAT"/>
    <property type="match status" value="4"/>
</dbReference>
<evidence type="ECO:0000256" key="3">
    <source>
        <dbReference type="PROSITE-ProRule" id="PRU00023"/>
    </source>
</evidence>
<reference evidence="5" key="1">
    <citation type="submission" date="2021-03" db="EMBL/GenBank/DDBJ databases">
        <authorList>
            <person name="Tagirdzhanova G."/>
        </authorList>
    </citation>
    <scope>NUCLEOTIDE SEQUENCE</scope>
</reference>
<dbReference type="InterPro" id="IPR036770">
    <property type="entry name" value="Ankyrin_rpt-contain_sf"/>
</dbReference>
<dbReference type="PRINTS" id="PR01415">
    <property type="entry name" value="ANKYRIN"/>
</dbReference>
<dbReference type="InterPro" id="IPR002110">
    <property type="entry name" value="Ankyrin_rpt"/>
</dbReference>
<evidence type="ECO:0000256" key="2">
    <source>
        <dbReference type="ARBA" id="ARBA00023043"/>
    </source>
</evidence>
<feature type="repeat" description="ANK" evidence="3">
    <location>
        <begin position="120"/>
        <end position="152"/>
    </location>
</feature>
<dbReference type="EMBL" id="CAJPDQ010000001">
    <property type="protein sequence ID" value="CAF9903297.1"/>
    <property type="molecule type" value="Genomic_DNA"/>
</dbReference>
<feature type="compositionally biased region" description="Polar residues" evidence="4">
    <location>
        <begin position="625"/>
        <end position="639"/>
    </location>
</feature>
<gene>
    <name evidence="5" type="ORF">GOMPHAMPRED_000177</name>
</gene>
<feature type="repeat" description="ANK" evidence="3">
    <location>
        <begin position="183"/>
        <end position="215"/>
    </location>
</feature>
<evidence type="ECO:0000256" key="1">
    <source>
        <dbReference type="ARBA" id="ARBA00022737"/>
    </source>
</evidence>
<comment type="caution">
    <text evidence="5">The sequence shown here is derived from an EMBL/GenBank/DDBJ whole genome shotgun (WGS) entry which is preliminary data.</text>
</comment>
<dbReference type="SUPFAM" id="SSF48403">
    <property type="entry name" value="Ankyrin repeat"/>
    <property type="match status" value="2"/>
</dbReference>
<dbReference type="PANTHER" id="PTHR24198">
    <property type="entry name" value="ANKYRIN REPEAT AND PROTEIN KINASE DOMAIN-CONTAINING PROTEIN"/>
    <property type="match status" value="1"/>
</dbReference>
<name>A0A8H3ED76_9LECA</name>
<protein>
    <recommendedName>
        <fullName evidence="7">Ankyrin</fullName>
    </recommendedName>
</protein>
<evidence type="ECO:0000313" key="5">
    <source>
        <dbReference type="EMBL" id="CAF9903297.1"/>
    </source>
</evidence>